<comment type="pathway">
    <text evidence="2">Amino-acid biosynthesis; L-cysteine biosynthesis; L-cysteine from L-homocysteine and L-serine: step 2/2.</text>
</comment>
<accession>A0A9N9QQS3</accession>
<feature type="modified residue" description="N6-(pyridoxal phosphate)lysine" evidence="8">
    <location>
        <position position="213"/>
    </location>
</feature>
<dbReference type="Pfam" id="PF01053">
    <property type="entry name" value="Cys_Met_Meta_PP"/>
    <property type="match status" value="1"/>
</dbReference>
<evidence type="ECO:0000256" key="2">
    <source>
        <dbReference type="ARBA" id="ARBA00005038"/>
    </source>
</evidence>
<dbReference type="GO" id="GO:0030170">
    <property type="term" value="F:pyridoxal phosphate binding"/>
    <property type="evidence" value="ECO:0007669"/>
    <property type="project" value="InterPro"/>
</dbReference>
<dbReference type="FunFam" id="3.40.640.10:FF:000009">
    <property type="entry name" value="Cystathionine gamma-synthase homolog"/>
    <property type="match status" value="1"/>
</dbReference>
<dbReference type="GO" id="GO:0005737">
    <property type="term" value="C:cytoplasm"/>
    <property type="evidence" value="ECO:0007669"/>
    <property type="project" value="TreeGrafter"/>
</dbReference>
<keyword evidence="6" id="KW-0028">Amino-acid biosynthesis</keyword>
<dbReference type="InterPro" id="IPR015424">
    <property type="entry name" value="PyrdxlP-dep_Trfase"/>
</dbReference>
<sequence>MSQQNGVPQNDGFLPYPKGFATNAIHHSQEPEQWDSMAVVTPIVTATTYKQFGPANFKKYEYSRSGNPTREVLENVLAKLDNGKYGLTFSSGLGATTALFSMLSSGDHIISGSDIYGGTNRLFNKVATRFGIEITLVDFTDLETFKKSIKSNTKLVWFETPTNPTMQVFDLKAVAEIAKSHNLIVVVDNTFLTSYLLRPLDFGADIVCYSLTKYMNGHSDVVMGALVTSNSDLFEKLKFLQNSMGIVPSPFDCYQVNRGLKTLALRMEKHKENALVVAKYLENHPKVEKVLHPGLPSHPQYELFKKQTSGHSGTFSFYLKGNIESSKKFLQTLKIFTLAESLGGYESLAELPSVMTHASVPPEQRAVLGISDTLIRLSVGLEDVEDLIVDLENAFSSV</sequence>
<evidence type="ECO:0000256" key="9">
    <source>
        <dbReference type="RuleBase" id="RU362118"/>
    </source>
</evidence>
<dbReference type="Gene3D" id="3.90.1150.10">
    <property type="entry name" value="Aspartate Aminotransferase, domain 1"/>
    <property type="match status" value="1"/>
</dbReference>
<dbReference type="EC" id="4.4.1.1" evidence="4"/>
<dbReference type="InterPro" id="IPR015422">
    <property type="entry name" value="PyrdxlP-dep_Trfase_small"/>
</dbReference>
<comment type="similarity">
    <text evidence="3 9">Belongs to the trans-sulfuration enzymes family.</text>
</comment>
<evidence type="ECO:0000256" key="6">
    <source>
        <dbReference type="ARBA" id="ARBA00023192"/>
    </source>
</evidence>
<name>A0A9N9QQS3_9CUCU</name>
<dbReference type="GO" id="GO:0004123">
    <property type="term" value="F:cystathionine gamma-lyase activity"/>
    <property type="evidence" value="ECO:0007669"/>
    <property type="project" value="TreeGrafter"/>
</dbReference>
<dbReference type="InterPro" id="IPR054542">
    <property type="entry name" value="Cys_met_metab_PP"/>
</dbReference>
<dbReference type="PROSITE" id="PS00868">
    <property type="entry name" value="CYS_MET_METAB_PP"/>
    <property type="match status" value="1"/>
</dbReference>
<dbReference type="GO" id="GO:0019343">
    <property type="term" value="P:cysteine biosynthetic process via cystathionine"/>
    <property type="evidence" value="ECO:0007669"/>
    <property type="project" value="TreeGrafter"/>
</dbReference>
<dbReference type="Gene3D" id="3.40.640.10">
    <property type="entry name" value="Type I PLP-dependent aspartate aminotransferase-like (Major domain)"/>
    <property type="match status" value="1"/>
</dbReference>
<organism evidence="10 11">
    <name type="scientific">Ceutorhynchus assimilis</name>
    <name type="common">cabbage seed weevil</name>
    <dbReference type="NCBI Taxonomy" id="467358"/>
    <lineage>
        <taxon>Eukaryota</taxon>
        <taxon>Metazoa</taxon>
        <taxon>Ecdysozoa</taxon>
        <taxon>Arthropoda</taxon>
        <taxon>Hexapoda</taxon>
        <taxon>Insecta</taxon>
        <taxon>Pterygota</taxon>
        <taxon>Neoptera</taxon>
        <taxon>Endopterygota</taxon>
        <taxon>Coleoptera</taxon>
        <taxon>Polyphaga</taxon>
        <taxon>Cucujiformia</taxon>
        <taxon>Curculionidae</taxon>
        <taxon>Ceutorhynchinae</taxon>
        <taxon>Ceutorhynchus</taxon>
    </lineage>
</organism>
<dbReference type="PANTHER" id="PTHR11808:SF15">
    <property type="entry name" value="CYSTATHIONINE GAMMA-LYASE"/>
    <property type="match status" value="1"/>
</dbReference>
<dbReference type="AlphaFoldDB" id="A0A9N9QQS3"/>
<keyword evidence="11" id="KW-1185">Reference proteome</keyword>
<dbReference type="PIRSF" id="PIRSF001434">
    <property type="entry name" value="CGS"/>
    <property type="match status" value="1"/>
</dbReference>
<keyword evidence="5 8" id="KW-0663">Pyridoxal phosphate</keyword>
<evidence type="ECO:0000256" key="1">
    <source>
        <dbReference type="ARBA" id="ARBA00001933"/>
    </source>
</evidence>
<dbReference type="PANTHER" id="PTHR11808">
    <property type="entry name" value="TRANS-SULFURATION ENZYME FAMILY MEMBER"/>
    <property type="match status" value="1"/>
</dbReference>
<dbReference type="SUPFAM" id="SSF53383">
    <property type="entry name" value="PLP-dependent transferases"/>
    <property type="match status" value="1"/>
</dbReference>
<evidence type="ECO:0000256" key="5">
    <source>
        <dbReference type="ARBA" id="ARBA00022898"/>
    </source>
</evidence>
<evidence type="ECO:0000256" key="7">
    <source>
        <dbReference type="ARBA" id="ARBA00029853"/>
    </source>
</evidence>
<reference evidence="10" key="1">
    <citation type="submission" date="2022-01" db="EMBL/GenBank/DDBJ databases">
        <authorList>
            <person name="King R."/>
        </authorList>
    </citation>
    <scope>NUCLEOTIDE SEQUENCE</scope>
</reference>
<evidence type="ECO:0000313" key="10">
    <source>
        <dbReference type="EMBL" id="CAG9770564.1"/>
    </source>
</evidence>
<dbReference type="InterPro" id="IPR015421">
    <property type="entry name" value="PyrdxlP-dep_Trfase_major"/>
</dbReference>
<keyword evidence="6" id="KW-0198">Cysteine biosynthesis</keyword>
<gene>
    <name evidence="10" type="ORF">CEUTPL_LOCUS11016</name>
</gene>
<evidence type="ECO:0000256" key="4">
    <source>
        <dbReference type="ARBA" id="ARBA00012085"/>
    </source>
</evidence>
<dbReference type="Proteomes" id="UP001152799">
    <property type="component" value="Chromosome 6"/>
</dbReference>
<evidence type="ECO:0000256" key="3">
    <source>
        <dbReference type="ARBA" id="ARBA00009077"/>
    </source>
</evidence>
<proteinExistence type="inferred from homology"/>
<protein>
    <recommendedName>
        <fullName evidence="4">cystathionine gamma-lyase</fullName>
        <ecNumber evidence="4">4.4.1.1</ecNumber>
    </recommendedName>
    <alternativeName>
        <fullName evidence="7">Gamma-cystathionase</fullName>
    </alternativeName>
</protein>
<evidence type="ECO:0000256" key="8">
    <source>
        <dbReference type="PIRSR" id="PIRSR001434-2"/>
    </source>
</evidence>
<dbReference type="EMBL" id="OU892282">
    <property type="protein sequence ID" value="CAG9770564.1"/>
    <property type="molecule type" value="Genomic_DNA"/>
</dbReference>
<evidence type="ECO:0000313" key="11">
    <source>
        <dbReference type="Proteomes" id="UP001152799"/>
    </source>
</evidence>
<dbReference type="OrthoDB" id="3512640at2759"/>
<dbReference type="FunFam" id="3.90.1150.10:FF:000008">
    <property type="entry name" value="Cystathionine gamma-synthase"/>
    <property type="match status" value="1"/>
</dbReference>
<dbReference type="InterPro" id="IPR000277">
    <property type="entry name" value="Cys/Met-Metab_PyrdxlP-dep_enz"/>
</dbReference>
<dbReference type="CDD" id="cd00614">
    <property type="entry name" value="CGS_like"/>
    <property type="match status" value="1"/>
</dbReference>
<comment type="cofactor">
    <cofactor evidence="1 9">
        <name>pyridoxal 5'-phosphate</name>
        <dbReference type="ChEBI" id="CHEBI:597326"/>
    </cofactor>
</comment>
<dbReference type="GO" id="GO:0019346">
    <property type="term" value="P:transsulfuration"/>
    <property type="evidence" value="ECO:0007669"/>
    <property type="project" value="InterPro"/>
</dbReference>